<dbReference type="Pfam" id="PF00149">
    <property type="entry name" value="Metallophos"/>
    <property type="match status" value="1"/>
</dbReference>
<accession>A0A078MEU6</accession>
<dbReference type="GO" id="GO:0009245">
    <property type="term" value="P:lipid A biosynthetic process"/>
    <property type="evidence" value="ECO:0007669"/>
    <property type="project" value="TreeGrafter"/>
</dbReference>
<evidence type="ECO:0000313" key="2">
    <source>
        <dbReference type="EMBL" id="CEA04770.1"/>
    </source>
</evidence>
<dbReference type="InterPro" id="IPR004843">
    <property type="entry name" value="Calcineurin-like_PHP"/>
</dbReference>
<protein>
    <submittedName>
        <fullName evidence="2">Phosphodiesterase YaeI</fullName>
    </submittedName>
</protein>
<dbReference type="AlphaFoldDB" id="A0A078MEU6"/>
<gene>
    <name evidence="2" type="ORF">BN1050_02136</name>
</gene>
<dbReference type="InterPro" id="IPR029052">
    <property type="entry name" value="Metallo-depent_PP-like"/>
</dbReference>
<dbReference type="PANTHER" id="PTHR31302:SF32">
    <property type="entry name" value="PHOSPHOESTERASE"/>
    <property type="match status" value="1"/>
</dbReference>
<sequence length="245" mass="27415">MTYLISIAVLLLGYMLALAQRNTIKIHHADAPITKDCKLYFISDVHNRKINQRMLVRVGKVDAVIIGGDFCDKRTSFARLEENLRRLSTCGKLYFVWGNNDRELNEVNLRAIFKQYDVTLLENSAVPLTKDIWLSAIEDTSSRKYSFEAALQHVPEDAYRIFISHNPAVFPRVLAAHTVNFLLAGHWHGGQIRLGPLGVRPNGSYAIVQGVPTLISNGYGTTLLPLRLGAAPQTHIITLHATKDV</sequence>
<dbReference type="PATRIC" id="fig|1461583.4.peg.2055"/>
<proteinExistence type="predicted"/>
<dbReference type="GO" id="GO:0016020">
    <property type="term" value="C:membrane"/>
    <property type="evidence" value="ECO:0007669"/>
    <property type="project" value="GOC"/>
</dbReference>
<dbReference type="EMBL" id="LN483076">
    <property type="protein sequence ID" value="CEA04770.1"/>
    <property type="molecule type" value="Genomic_DNA"/>
</dbReference>
<dbReference type="PANTHER" id="PTHR31302">
    <property type="entry name" value="TRANSMEMBRANE PROTEIN WITH METALLOPHOSPHOESTERASE DOMAIN-RELATED"/>
    <property type="match status" value="1"/>
</dbReference>
<dbReference type="SUPFAM" id="SSF56300">
    <property type="entry name" value="Metallo-dependent phosphatases"/>
    <property type="match status" value="1"/>
</dbReference>
<name>A0A078MEU6_9BACL</name>
<dbReference type="Gene3D" id="3.60.21.10">
    <property type="match status" value="1"/>
</dbReference>
<evidence type="ECO:0000259" key="1">
    <source>
        <dbReference type="Pfam" id="PF00149"/>
    </source>
</evidence>
<reference evidence="2" key="1">
    <citation type="submission" date="2014-07" db="EMBL/GenBank/DDBJ databases">
        <authorList>
            <person name="Urmite Genomes Urmite Genomes"/>
        </authorList>
    </citation>
    <scope>NUCLEOTIDE SEQUENCE</scope>
    <source>
        <strain evidence="2">13S34_air</strain>
    </source>
</reference>
<organism evidence="2">
    <name type="scientific">Metalysinibacillus saudimassiliensis</name>
    <dbReference type="NCBI Taxonomy" id="1461583"/>
    <lineage>
        <taxon>Bacteria</taxon>
        <taxon>Bacillati</taxon>
        <taxon>Bacillota</taxon>
        <taxon>Bacilli</taxon>
        <taxon>Bacillales</taxon>
        <taxon>Caryophanaceae</taxon>
        <taxon>Metalysinibacillus</taxon>
    </lineage>
</organism>
<dbReference type="InterPro" id="IPR051158">
    <property type="entry name" value="Metallophosphoesterase_sf"/>
</dbReference>
<feature type="domain" description="Calcineurin-like phosphoesterase" evidence="1">
    <location>
        <begin position="38"/>
        <end position="189"/>
    </location>
</feature>
<dbReference type="HOGENOM" id="CLU_025443_3_1_9"/>
<dbReference type="GO" id="GO:0008758">
    <property type="term" value="F:UDP-2,3-diacylglucosamine hydrolase activity"/>
    <property type="evidence" value="ECO:0007669"/>
    <property type="project" value="TreeGrafter"/>
</dbReference>